<dbReference type="GO" id="GO:0005524">
    <property type="term" value="F:ATP binding"/>
    <property type="evidence" value="ECO:0007669"/>
    <property type="project" value="InterPro"/>
</dbReference>
<accession>A0AAD5KLZ7</accession>
<gene>
    <name evidence="3" type="ORF">GHT06_017583</name>
</gene>
<organism evidence="3 4">
    <name type="scientific">Daphnia sinensis</name>
    <dbReference type="NCBI Taxonomy" id="1820382"/>
    <lineage>
        <taxon>Eukaryota</taxon>
        <taxon>Metazoa</taxon>
        <taxon>Ecdysozoa</taxon>
        <taxon>Arthropoda</taxon>
        <taxon>Crustacea</taxon>
        <taxon>Branchiopoda</taxon>
        <taxon>Diplostraca</taxon>
        <taxon>Cladocera</taxon>
        <taxon>Anomopoda</taxon>
        <taxon>Daphniidae</taxon>
        <taxon>Daphnia</taxon>
        <taxon>Daphnia similis group</taxon>
    </lineage>
</organism>
<name>A0AAD5KLZ7_9CRUS</name>
<dbReference type="EMBL" id="WJBH02000007">
    <property type="protein sequence ID" value="KAI9555069.1"/>
    <property type="molecule type" value="Genomic_DNA"/>
</dbReference>
<evidence type="ECO:0000313" key="4">
    <source>
        <dbReference type="Proteomes" id="UP000820818"/>
    </source>
</evidence>
<dbReference type="GO" id="GO:0140662">
    <property type="term" value="F:ATP-dependent protein folding chaperone"/>
    <property type="evidence" value="ECO:0007669"/>
    <property type="project" value="InterPro"/>
</dbReference>
<keyword evidence="4" id="KW-1185">Reference proteome</keyword>
<dbReference type="AlphaFoldDB" id="A0AAD5KLZ7"/>
<proteinExistence type="inferred from homology"/>
<protein>
    <submittedName>
        <fullName evidence="3">Uncharacterized protein</fullName>
    </submittedName>
</protein>
<comment type="caution">
    <text evidence="3">The sequence shown here is derived from an EMBL/GenBank/DDBJ whole genome shotgun (WGS) entry which is preliminary data.</text>
</comment>
<evidence type="ECO:0000313" key="3">
    <source>
        <dbReference type="EMBL" id="KAI9555069.1"/>
    </source>
</evidence>
<keyword evidence="2" id="KW-0143">Chaperone</keyword>
<dbReference type="Pfam" id="PF00183">
    <property type="entry name" value="HSP90"/>
    <property type="match status" value="1"/>
</dbReference>
<dbReference type="GO" id="GO:0051082">
    <property type="term" value="F:unfolded protein binding"/>
    <property type="evidence" value="ECO:0007669"/>
    <property type="project" value="InterPro"/>
</dbReference>
<dbReference type="GO" id="GO:0016887">
    <property type="term" value="F:ATP hydrolysis activity"/>
    <property type="evidence" value="ECO:0007669"/>
    <property type="project" value="InterPro"/>
</dbReference>
<dbReference type="Gene3D" id="1.20.120.790">
    <property type="entry name" value="Heat shock protein 90, C-terminal domain"/>
    <property type="match status" value="1"/>
</dbReference>
<evidence type="ECO:0000256" key="2">
    <source>
        <dbReference type="ARBA" id="ARBA00023186"/>
    </source>
</evidence>
<dbReference type="InterPro" id="IPR001404">
    <property type="entry name" value="Hsp90_fam"/>
</dbReference>
<comment type="similarity">
    <text evidence="1">Belongs to the heat shock protein 90 family.</text>
</comment>
<evidence type="ECO:0000256" key="1">
    <source>
        <dbReference type="ARBA" id="ARBA00008239"/>
    </source>
</evidence>
<dbReference type="InterPro" id="IPR037196">
    <property type="entry name" value="HSP90_C"/>
</dbReference>
<dbReference type="Proteomes" id="UP000820818">
    <property type="component" value="Linkage Group LG7"/>
</dbReference>
<reference evidence="3 4" key="1">
    <citation type="submission" date="2022-05" db="EMBL/GenBank/DDBJ databases">
        <title>A multi-omics perspective on studying reproductive biology in Daphnia sinensis.</title>
        <authorList>
            <person name="Jia J."/>
        </authorList>
    </citation>
    <scope>NUCLEOTIDE SEQUENCE [LARGE SCALE GENOMIC DNA]</scope>
    <source>
        <strain evidence="3 4">WSL</strain>
    </source>
</reference>
<sequence>MIETSLLSSGFSLEEPAVHASRISRMIPLGLGIDEDDVPAGGEEAKVEEEMPPLENDEDASRWRNAITRVNYCSKTQTPFLSIVVISAFWRTGMRAFI</sequence>